<dbReference type="SMART" id="SM00360">
    <property type="entry name" value="RRM"/>
    <property type="match status" value="2"/>
</dbReference>
<evidence type="ECO:0000256" key="2">
    <source>
        <dbReference type="SAM" id="MobiDB-lite"/>
    </source>
</evidence>
<dbReference type="InterPro" id="IPR035979">
    <property type="entry name" value="RBD_domain_sf"/>
</dbReference>
<dbReference type="PANTHER" id="PTHR15241:SF304">
    <property type="entry name" value="RRM DOMAIN-CONTAINING PROTEIN"/>
    <property type="match status" value="1"/>
</dbReference>
<feature type="region of interest" description="Disordered" evidence="2">
    <location>
        <begin position="278"/>
        <end position="308"/>
    </location>
</feature>
<feature type="compositionally biased region" description="Low complexity" evidence="2">
    <location>
        <begin position="27"/>
        <end position="37"/>
    </location>
</feature>
<reference evidence="4 5" key="1">
    <citation type="submission" date="2021-12" db="EMBL/GenBank/DDBJ databases">
        <title>High titer production of polyol ester of fatty acids by Rhodotorula paludigena BS15 towards product separation-free biomass refinery.</title>
        <authorList>
            <person name="Mano J."/>
            <person name="Ono H."/>
            <person name="Tanaka T."/>
            <person name="Naito K."/>
            <person name="Sushida H."/>
            <person name="Ike M."/>
            <person name="Tokuyasu K."/>
            <person name="Kitaoka M."/>
        </authorList>
    </citation>
    <scope>NUCLEOTIDE SEQUENCE [LARGE SCALE GENOMIC DNA]</scope>
    <source>
        <strain evidence="4 5">BS15</strain>
    </source>
</reference>
<feature type="region of interest" description="Disordered" evidence="2">
    <location>
        <begin position="17"/>
        <end position="78"/>
    </location>
</feature>
<dbReference type="AlphaFoldDB" id="A0AAV5GJ25"/>
<keyword evidence="1" id="KW-0694">RNA-binding</keyword>
<dbReference type="PANTHER" id="PTHR15241">
    <property type="entry name" value="TRANSFORMER-2-RELATED"/>
    <property type="match status" value="1"/>
</dbReference>
<sequence>MAEAVALPSTRLFRSSAFVANEPKTVPSSAPAEEPAATPSPEPTESPAPIDRESATELPTEEIPAVSSSLDATAAEPSAEEIQRLTEIDQERITRTVFVGNLSWNVDQEWLEDELLKALEVGEGVTQLRIARDNQGRSRGFAFVELASTELRNTLLSATAPTIDGRQINLHEANSPVSSSLPRKPRSRVARDAPARFSPVPTIWVGNVSWAADELAVEEAFSQFGEIVRVKQPKDFDTGRSLGVAFVEYDSVDAAQRAVDAARDQGISIERRPVRVDFAVSRKGSKPGPRERRPPRQRSMAGGRDYDY</sequence>
<proteinExistence type="predicted"/>
<dbReference type="PROSITE" id="PS50102">
    <property type="entry name" value="RRM"/>
    <property type="match status" value="2"/>
</dbReference>
<accession>A0AAV5GJ25</accession>
<evidence type="ECO:0000313" key="5">
    <source>
        <dbReference type="Proteomes" id="UP001342314"/>
    </source>
</evidence>
<dbReference type="EMBL" id="BQKY01000005">
    <property type="protein sequence ID" value="GJN89860.1"/>
    <property type="molecule type" value="Genomic_DNA"/>
</dbReference>
<protein>
    <recommendedName>
        <fullName evidence="3">RRM domain-containing protein</fullName>
    </recommendedName>
</protein>
<dbReference type="InterPro" id="IPR012677">
    <property type="entry name" value="Nucleotide-bd_a/b_plait_sf"/>
</dbReference>
<dbReference type="Pfam" id="PF00076">
    <property type="entry name" value="RRM_1"/>
    <property type="match status" value="2"/>
</dbReference>
<gene>
    <name evidence="4" type="ORF">Rhopal_002849-T1</name>
</gene>
<evidence type="ECO:0000256" key="1">
    <source>
        <dbReference type="PROSITE-ProRule" id="PRU00176"/>
    </source>
</evidence>
<dbReference type="GO" id="GO:0003723">
    <property type="term" value="F:RNA binding"/>
    <property type="evidence" value="ECO:0007669"/>
    <property type="project" value="UniProtKB-UniRule"/>
</dbReference>
<organism evidence="4 5">
    <name type="scientific">Rhodotorula paludigena</name>
    <dbReference type="NCBI Taxonomy" id="86838"/>
    <lineage>
        <taxon>Eukaryota</taxon>
        <taxon>Fungi</taxon>
        <taxon>Dikarya</taxon>
        <taxon>Basidiomycota</taxon>
        <taxon>Pucciniomycotina</taxon>
        <taxon>Microbotryomycetes</taxon>
        <taxon>Sporidiobolales</taxon>
        <taxon>Sporidiobolaceae</taxon>
        <taxon>Rhodotorula</taxon>
    </lineage>
</organism>
<evidence type="ECO:0000313" key="4">
    <source>
        <dbReference type="EMBL" id="GJN89860.1"/>
    </source>
</evidence>
<feature type="domain" description="RRM" evidence="3">
    <location>
        <begin position="201"/>
        <end position="281"/>
    </location>
</feature>
<keyword evidence="5" id="KW-1185">Reference proteome</keyword>
<name>A0AAV5GJ25_9BASI</name>
<dbReference type="Proteomes" id="UP001342314">
    <property type="component" value="Unassembled WGS sequence"/>
</dbReference>
<feature type="domain" description="RRM" evidence="3">
    <location>
        <begin position="95"/>
        <end position="175"/>
    </location>
</feature>
<evidence type="ECO:0000259" key="3">
    <source>
        <dbReference type="PROSITE" id="PS50102"/>
    </source>
</evidence>
<dbReference type="InterPro" id="IPR000504">
    <property type="entry name" value="RRM_dom"/>
</dbReference>
<comment type="caution">
    <text evidence="4">The sequence shown here is derived from an EMBL/GenBank/DDBJ whole genome shotgun (WGS) entry which is preliminary data.</text>
</comment>
<dbReference type="Gene3D" id="3.30.70.330">
    <property type="match status" value="2"/>
</dbReference>
<dbReference type="SUPFAM" id="SSF54928">
    <property type="entry name" value="RNA-binding domain, RBD"/>
    <property type="match status" value="2"/>
</dbReference>